<evidence type="ECO:0000313" key="2">
    <source>
        <dbReference type="Proteomes" id="UP000193558"/>
    </source>
</evidence>
<dbReference type="EMBL" id="MLFR01000039">
    <property type="protein sequence ID" value="ORM66115.1"/>
    <property type="molecule type" value="Genomic_DNA"/>
</dbReference>
<reference evidence="1 2" key="1">
    <citation type="journal article" date="2017" name="Antonie Van Leeuwenhoek">
        <title>Phylogenomic resolution of the bacterial genus Pantoea and its relationship with Erwinia and Tatumella.</title>
        <authorList>
            <person name="Palmer M."/>
            <person name="Steenkamp E.T."/>
            <person name="Coetzee M.P."/>
            <person name="Chan W.Y."/>
            <person name="van Zyl E."/>
            <person name="De Maayer P."/>
            <person name="Coutinho T.A."/>
            <person name="Blom J."/>
            <person name="Smits T.H."/>
            <person name="Duffy B."/>
            <person name="Venter S.N."/>
        </authorList>
    </citation>
    <scope>NUCLEOTIDE SEQUENCE [LARGE SCALE GENOMIC DNA]</scope>
    <source>
        <strain evidence="1 2">LMG 26275</strain>
    </source>
</reference>
<protein>
    <submittedName>
        <fullName evidence="1">Uncharacterized protein</fullName>
    </submittedName>
</protein>
<accession>A0A1X1CNX7</accession>
<dbReference type="AlphaFoldDB" id="A0A1X1CNX7"/>
<proteinExistence type="predicted"/>
<sequence length="68" mass="7488">MAALLLQRQSTISNLRHMGVPMTIRTLKPCAGRVTRAKPHANDSNDSHYQLAGRAGQKFRLQACRTAA</sequence>
<gene>
    <name evidence="1" type="ORF">HA51_24055</name>
</gene>
<evidence type="ECO:0000313" key="1">
    <source>
        <dbReference type="EMBL" id="ORM66115.1"/>
    </source>
</evidence>
<comment type="caution">
    <text evidence="1">The sequence shown here is derived from an EMBL/GenBank/DDBJ whole genome shotgun (WGS) entry which is preliminary data.</text>
</comment>
<organism evidence="1 2">
    <name type="scientific">Pantoea rwandensis</name>
    <dbReference type="NCBI Taxonomy" id="1076550"/>
    <lineage>
        <taxon>Bacteria</taxon>
        <taxon>Pseudomonadati</taxon>
        <taxon>Pseudomonadota</taxon>
        <taxon>Gammaproteobacteria</taxon>
        <taxon>Enterobacterales</taxon>
        <taxon>Erwiniaceae</taxon>
        <taxon>Pantoea</taxon>
    </lineage>
</organism>
<dbReference type="Proteomes" id="UP000193558">
    <property type="component" value="Unassembled WGS sequence"/>
</dbReference>
<name>A0A1X1CNX7_9GAMM</name>